<name>A0A0A1VX75_MICAE</name>
<reference evidence="2" key="1">
    <citation type="journal article" date="2015" name="Genome">
        <title>Whole Genome Sequence of the Non-Microcystin-Producing Microcystis aeruginosa Strain NIES-44.</title>
        <authorList>
            <person name="Okano K."/>
            <person name="Miyata N."/>
            <person name="Ozaki Y."/>
        </authorList>
    </citation>
    <scope>NUCLEOTIDE SEQUENCE [LARGE SCALE GENOMIC DNA]</scope>
    <source>
        <strain evidence="2">NIES-44</strain>
    </source>
</reference>
<evidence type="ECO:0000313" key="2">
    <source>
        <dbReference type="Proteomes" id="UP000030321"/>
    </source>
</evidence>
<dbReference type="Proteomes" id="UP000030321">
    <property type="component" value="Unassembled WGS sequence"/>
</dbReference>
<dbReference type="AlphaFoldDB" id="A0A0A1VX75"/>
<proteinExistence type="predicted"/>
<gene>
    <name evidence="1" type="ORF">N44_02658</name>
</gene>
<comment type="caution">
    <text evidence="1">The sequence shown here is derived from an EMBL/GenBank/DDBJ whole genome shotgun (WGS) entry which is preliminary data.</text>
</comment>
<organism evidence="1 2">
    <name type="scientific">Microcystis aeruginosa NIES-44</name>
    <dbReference type="NCBI Taxonomy" id="449439"/>
    <lineage>
        <taxon>Bacteria</taxon>
        <taxon>Bacillati</taxon>
        <taxon>Cyanobacteriota</taxon>
        <taxon>Cyanophyceae</taxon>
        <taxon>Oscillatoriophycideae</taxon>
        <taxon>Chroococcales</taxon>
        <taxon>Microcystaceae</taxon>
        <taxon>Microcystis</taxon>
    </lineage>
</organism>
<accession>A0A0A1VX75</accession>
<dbReference type="EMBL" id="BBPA01000052">
    <property type="protein sequence ID" value="GAL94078.1"/>
    <property type="molecule type" value="Genomic_DNA"/>
</dbReference>
<evidence type="ECO:0000313" key="1">
    <source>
        <dbReference type="EMBL" id="GAL94078.1"/>
    </source>
</evidence>
<sequence length="40" mass="4388">MMLLARKNGTLRLSPLDRPPIAAVLKKTLSTRLTIINTVA</sequence>
<protein>
    <submittedName>
        <fullName evidence="1">Uncharacterized protein</fullName>
    </submittedName>
</protein>